<sequence>MHLTTFQDWGFLPAFYDILQEQGITSPTPVQEASIPKLLAGHDLIAQAQTGTGKTLAFLLPIMHKIRPELDNAQALVITPTRELAIQITAEARKLAAGREGVSVLAAYGGQDVERQLRKLQGGCQLVIGTPGRLLDHMRRGALKLDKVRMLVLDEADQMLHMGFFEEVESIMRSIPRSRQTMLFSATMPEKVRNLAKVYMKEPQDVRIASKQDHIPRGNIRQLVIECTDRTREDALVDMMERDHPYLAVVFCRTKVRAKALNQALQERGYISGELHGDLSQAKREQVMRSFRNAKLQFLVATDVAARGIDVEGVTHVYNYDVPQDHESYIHRIGRTGRAGEKGLAVTFVAPKDMPELRDIERGINQRIDRERYEPSSHSFTAVKKSSVSHEEGEGRSRSGEREGSRRSERSGGRSSGGRSGGRERGQSGNRGRSSGGERGQSGSSGGRERSRGERSDGARGGERGFGGERSSYSSRGASSEGRGQSGGRRSSAGRSDAPPFPGGGDSRGRGGSKPRQGGSARQAGQGGRAGGSDRSRRGGKR</sequence>
<evidence type="ECO:0000259" key="10">
    <source>
        <dbReference type="PROSITE" id="PS51195"/>
    </source>
</evidence>
<gene>
    <name evidence="11" type="ORF">EJP77_06845</name>
</gene>
<dbReference type="CDD" id="cd00268">
    <property type="entry name" value="DEADc"/>
    <property type="match status" value="1"/>
</dbReference>
<dbReference type="EMBL" id="RZNX01000002">
    <property type="protein sequence ID" value="RUT33360.1"/>
    <property type="molecule type" value="Genomic_DNA"/>
</dbReference>
<name>A0A433XGZ8_9BACL</name>
<evidence type="ECO:0000313" key="12">
    <source>
        <dbReference type="Proteomes" id="UP000272464"/>
    </source>
</evidence>
<dbReference type="GO" id="GO:0003724">
    <property type="term" value="F:RNA helicase activity"/>
    <property type="evidence" value="ECO:0007669"/>
    <property type="project" value="InterPro"/>
</dbReference>
<feature type="compositionally biased region" description="Gly residues" evidence="7">
    <location>
        <begin position="434"/>
        <end position="446"/>
    </location>
</feature>
<comment type="caution">
    <text evidence="11">The sequence shown here is derived from an EMBL/GenBank/DDBJ whole genome shotgun (WGS) entry which is preliminary data.</text>
</comment>
<proteinExistence type="inferred from homology"/>
<dbReference type="GO" id="GO:0016787">
    <property type="term" value="F:hydrolase activity"/>
    <property type="evidence" value="ECO:0007669"/>
    <property type="project" value="UniProtKB-KW"/>
</dbReference>
<dbReference type="InterPro" id="IPR027417">
    <property type="entry name" value="P-loop_NTPase"/>
</dbReference>
<dbReference type="SUPFAM" id="SSF52540">
    <property type="entry name" value="P-loop containing nucleoside triphosphate hydrolases"/>
    <property type="match status" value="1"/>
</dbReference>
<dbReference type="Pfam" id="PF00271">
    <property type="entry name" value="Helicase_C"/>
    <property type="match status" value="1"/>
</dbReference>
<dbReference type="InterPro" id="IPR044742">
    <property type="entry name" value="DEAD/DEAH_RhlB"/>
</dbReference>
<feature type="compositionally biased region" description="Basic and acidic residues" evidence="7">
    <location>
        <begin position="447"/>
        <end position="467"/>
    </location>
</feature>
<evidence type="ECO:0000259" key="8">
    <source>
        <dbReference type="PROSITE" id="PS51192"/>
    </source>
</evidence>
<dbReference type="RefSeq" id="WP_127198475.1">
    <property type="nucleotide sequence ID" value="NZ_RZNX01000002.1"/>
</dbReference>
<dbReference type="SMART" id="SM00487">
    <property type="entry name" value="DEXDc"/>
    <property type="match status" value="1"/>
</dbReference>
<organism evidence="11 12">
    <name type="scientific">Paenibacillus zeisoli</name>
    <dbReference type="NCBI Taxonomy" id="2496267"/>
    <lineage>
        <taxon>Bacteria</taxon>
        <taxon>Bacillati</taxon>
        <taxon>Bacillota</taxon>
        <taxon>Bacilli</taxon>
        <taxon>Bacillales</taxon>
        <taxon>Paenibacillaceae</taxon>
        <taxon>Paenibacillus</taxon>
    </lineage>
</organism>
<dbReference type="InterPro" id="IPR001650">
    <property type="entry name" value="Helicase_C-like"/>
</dbReference>
<dbReference type="SMART" id="SM00490">
    <property type="entry name" value="HELICc"/>
    <property type="match status" value="1"/>
</dbReference>
<feature type="domain" description="Helicase C-terminal" evidence="9">
    <location>
        <begin position="219"/>
        <end position="381"/>
    </location>
</feature>
<keyword evidence="2" id="KW-0378">Hydrolase</keyword>
<protein>
    <submittedName>
        <fullName evidence="11">DEAD/DEAH box helicase</fullName>
    </submittedName>
</protein>
<feature type="compositionally biased region" description="Basic and acidic residues" evidence="7">
    <location>
        <begin position="388"/>
        <end position="412"/>
    </location>
</feature>
<dbReference type="CDD" id="cd18787">
    <property type="entry name" value="SF2_C_DEAD"/>
    <property type="match status" value="1"/>
</dbReference>
<evidence type="ECO:0000256" key="5">
    <source>
        <dbReference type="ARBA" id="ARBA00038437"/>
    </source>
</evidence>
<feature type="domain" description="Helicase ATP-binding" evidence="8">
    <location>
        <begin position="35"/>
        <end position="206"/>
    </location>
</feature>
<dbReference type="GO" id="GO:0003676">
    <property type="term" value="F:nucleic acid binding"/>
    <property type="evidence" value="ECO:0007669"/>
    <property type="project" value="InterPro"/>
</dbReference>
<keyword evidence="3 11" id="KW-0347">Helicase</keyword>
<dbReference type="PANTHER" id="PTHR47959">
    <property type="entry name" value="ATP-DEPENDENT RNA HELICASE RHLE-RELATED"/>
    <property type="match status" value="1"/>
</dbReference>
<dbReference type="PROSITE" id="PS51195">
    <property type="entry name" value="Q_MOTIF"/>
    <property type="match status" value="1"/>
</dbReference>
<dbReference type="InterPro" id="IPR014001">
    <property type="entry name" value="Helicase_ATP-bd"/>
</dbReference>
<dbReference type="Proteomes" id="UP000272464">
    <property type="component" value="Unassembled WGS sequence"/>
</dbReference>
<dbReference type="InterPro" id="IPR014014">
    <property type="entry name" value="RNA_helicase_DEAD_Q_motif"/>
</dbReference>
<accession>A0A433XGZ8</accession>
<evidence type="ECO:0000256" key="3">
    <source>
        <dbReference type="ARBA" id="ARBA00022806"/>
    </source>
</evidence>
<dbReference type="GO" id="GO:0005524">
    <property type="term" value="F:ATP binding"/>
    <property type="evidence" value="ECO:0007669"/>
    <property type="project" value="UniProtKB-KW"/>
</dbReference>
<dbReference type="AlphaFoldDB" id="A0A433XGZ8"/>
<dbReference type="PROSITE" id="PS51194">
    <property type="entry name" value="HELICASE_CTER"/>
    <property type="match status" value="1"/>
</dbReference>
<evidence type="ECO:0000313" key="11">
    <source>
        <dbReference type="EMBL" id="RUT33360.1"/>
    </source>
</evidence>
<dbReference type="GO" id="GO:0005829">
    <property type="term" value="C:cytosol"/>
    <property type="evidence" value="ECO:0007669"/>
    <property type="project" value="TreeGrafter"/>
</dbReference>
<feature type="compositionally biased region" description="Basic and acidic residues" evidence="7">
    <location>
        <begin position="532"/>
        <end position="542"/>
    </location>
</feature>
<keyword evidence="4" id="KW-0067">ATP-binding</keyword>
<dbReference type="InterPro" id="IPR011545">
    <property type="entry name" value="DEAD/DEAH_box_helicase_dom"/>
</dbReference>
<dbReference type="PANTHER" id="PTHR47959:SF13">
    <property type="entry name" value="ATP-DEPENDENT RNA HELICASE RHLE"/>
    <property type="match status" value="1"/>
</dbReference>
<keyword evidence="12" id="KW-1185">Reference proteome</keyword>
<dbReference type="PROSITE" id="PS51192">
    <property type="entry name" value="HELICASE_ATP_BIND_1"/>
    <property type="match status" value="1"/>
</dbReference>
<feature type="short sequence motif" description="Q motif" evidence="6">
    <location>
        <begin position="4"/>
        <end position="32"/>
    </location>
</feature>
<dbReference type="Pfam" id="PF00270">
    <property type="entry name" value="DEAD"/>
    <property type="match status" value="1"/>
</dbReference>
<comment type="similarity">
    <text evidence="5">Belongs to the DEAD box helicase family.</text>
</comment>
<evidence type="ECO:0000259" key="9">
    <source>
        <dbReference type="PROSITE" id="PS51194"/>
    </source>
</evidence>
<evidence type="ECO:0000256" key="7">
    <source>
        <dbReference type="SAM" id="MobiDB-lite"/>
    </source>
</evidence>
<evidence type="ECO:0000256" key="1">
    <source>
        <dbReference type="ARBA" id="ARBA00022741"/>
    </source>
</evidence>
<evidence type="ECO:0000256" key="4">
    <source>
        <dbReference type="ARBA" id="ARBA00022840"/>
    </source>
</evidence>
<feature type="region of interest" description="Disordered" evidence="7">
    <location>
        <begin position="368"/>
        <end position="542"/>
    </location>
</feature>
<evidence type="ECO:0000256" key="6">
    <source>
        <dbReference type="PROSITE-ProRule" id="PRU00552"/>
    </source>
</evidence>
<keyword evidence="1" id="KW-0547">Nucleotide-binding</keyword>
<feature type="compositionally biased region" description="Gly residues" evidence="7">
    <location>
        <begin position="503"/>
        <end position="512"/>
    </location>
</feature>
<reference evidence="11 12" key="1">
    <citation type="submission" date="2018-12" db="EMBL/GenBank/DDBJ databases">
        <authorList>
            <person name="Sun L."/>
            <person name="Chen Z."/>
        </authorList>
    </citation>
    <scope>NUCLEOTIDE SEQUENCE [LARGE SCALE GENOMIC DNA]</scope>
    <source>
        <strain evidence="11 12">3-5-3</strain>
    </source>
</reference>
<evidence type="ECO:0000256" key="2">
    <source>
        <dbReference type="ARBA" id="ARBA00022801"/>
    </source>
</evidence>
<feature type="domain" description="DEAD-box RNA helicase Q" evidence="10">
    <location>
        <begin position="4"/>
        <end position="32"/>
    </location>
</feature>
<feature type="compositionally biased region" description="Low complexity" evidence="7">
    <location>
        <begin position="469"/>
        <end position="496"/>
    </location>
</feature>
<dbReference type="InterPro" id="IPR050079">
    <property type="entry name" value="DEAD_box_RNA_helicase"/>
</dbReference>
<dbReference type="Gene3D" id="3.40.50.300">
    <property type="entry name" value="P-loop containing nucleotide triphosphate hydrolases"/>
    <property type="match status" value="2"/>
</dbReference>
<dbReference type="OrthoDB" id="9805696at2"/>